<dbReference type="InterPro" id="IPR003807">
    <property type="entry name" value="DUF202"/>
</dbReference>
<organism evidence="7 8">
    <name type="scientific">Balneicella halophila</name>
    <dbReference type="NCBI Taxonomy" id="1537566"/>
    <lineage>
        <taxon>Bacteria</taxon>
        <taxon>Pseudomonadati</taxon>
        <taxon>Bacteroidota</taxon>
        <taxon>Bacteroidia</taxon>
        <taxon>Bacteroidales</taxon>
        <taxon>Balneicellaceae</taxon>
        <taxon>Balneicella</taxon>
    </lineage>
</organism>
<reference evidence="7 8" key="1">
    <citation type="submission" date="2018-05" db="EMBL/GenBank/DDBJ databases">
        <title>Genomic Encyclopedia of Type Strains, Phase IV (KMG-IV): sequencing the most valuable type-strain genomes for metagenomic binning, comparative biology and taxonomic classification.</title>
        <authorList>
            <person name="Goeker M."/>
        </authorList>
    </citation>
    <scope>NUCLEOTIDE SEQUENCE [LARGE SCALE GENOMIC DNA]</scope>
    <source>
        <strain evidence="7 8">DSM 28579</strain>
    </source>
</reference>
<evidence type="ECO:0000256" key="3">
    <source>
        <dbReference type="ARBA" id="ARBA00022989"/>
    </source>
</evidence>
<keyword evidence="8" id="KW-1185">Reference proteome</keyword>
<accession>A0A7L4UNE1</accession>
<dbReference type="EMBL" id="QENZ01000004">
    <property type="protein sequence ID" value="PVX50703.1"/>
    <property type="molecule type" value="Genomic_DNA"/>
</dbReference>
<dbReference type="AlphaFoldDB" id="A0A7L4UNE1"/>
<evidence type="ECO:0000259" key="6">
    <source>
        <dbReference type="Pfam" id="PF02656"/>
    </source>
</evidence>
<dbReference type="Proteomes" id="UP000251835">
    <property type="component" value="Unassembled WGS sequence"/>
</dbReference>
<keyword evidence="3 5" id="KW-1133">Transmembrane helix</keyword>
<evidence type="ECO:0000313" key="7">
    <source>
        <dbReference type="EMBL" id="PVX50703.1"/>
    </source>
</evidence>
<evidence type="ECO:0000256" key="2">
    <source>
        <dbReference type="ARBA" id="ARBA00022692"/>
    </source>
</evidence>
<keyword evidence="4 5" id="KW-0472">Membrane</keyword>
<feature type="transmembrane region" description="Helical" evidence="5">
    <location>
        <begin position="39"/>
        <end position="59"/>
    </location>
</feature>
<evidence type="ECO:0000256" key="4">
    <source>
        <dbReference type="ARBA" id="ARBA00023136"/>
    </source>
</evidence>
<evidence type="ECO:0000256" key="5">
    <source>
        <dbReference type="SAM" id="Phobius"/>
    </source>
</evidence>
<dbReference type="Pfam" id="PF02656">
    <property type="entry name" value="DUF202"/>
    <property type="match status" value="1"/>
</dbReference>
<comment type="caution">
    <text evidence="7">The sequence shown here is derived from an EMBL/GenBank/DDBJ whole genome shotgun (WGS) entry which is preliminary data.</text>
</comment>
<dbReference type="GO" id="GO:0012505">
    <property type="term" value="C:endomembrane system"/>
    <property type="evidence" value="ECO:0007669"/>
    <property type="project" value="UniProtKB-SubCell"/>
</dbReference>
<evidence type="ECO:0000313" key="8">
    <source>
        <dbReference type="Proteomes" id="UP000251835"/>
    </source>
</evidence>
<gene>
    <name evidence="7" type="ORF">C7377_1016</name>
</gene>
<feature type="transmembrane region" description="Helical" evidence="5">
    <location>
        <begin position="65"/>
        <end position="88"/>
    </location>
</feature>
<dbReference type="RefSeq" id="WP_116496261.1">
    <property type="nucleotide sequence ID" value="NZ_QENZ01000004.1"/>
</dbReference>
<name>A0A7L4UNE1_BALHA</name>
<evidence type="ECO:0000256" key="1">
    <source>
        <dbReference type="ARBA" id="ARBA00004127"/>
    </source>
</evidence>
<comment type="subcellular location">
    <subcellularLocation>
        <location evidence="1">Endomembrane system</location>
        <topology evidence="1">Multi-pass membrane protein</topology>
    </subcellularLocation>
</comment>
<dbReference type="OrthoDB" id="965828at2"/>
<proteinExistence type="predicted"/>
<protein>
    <submittedName>
        <fullName evidence="7">Putative membrane protein</fullName>
    </submittedName>
</protein>
<sequence>MRKKSRLLRFTNNFEVKEKIILRDHLALERTKLANERTLLTYIRSSIYLIIAGIAFLNVKEFEHIPYLAYLCFFFSGLLFFIGIIRFYQLKRHIKVMYEEGLFPEE</sequence>
<keyword evidence="2 5" id="KW-0812">Transmembrane</keyword>
<feature type="domain" description="DUF202" evidence="6">
    <location>
        <begin position="30"/>
        <end position="92"/>
    </location>
</feature>